<dbReference type="SUPFAM" id="SSF55729">
    <property type="entry name" value="Acyl-CoA N-acyltransferases (Nat)"/>
    <property type="match status" value="1"/>
</dbReference>
<dbReference type="Proteomes" id="UP000006727">
    <property type="component" value="Chromosome 3"/>
</dbReference>
<reference evidence="2 4" key="2">
    <citation type="journal article" date="2018" name="Plant J.">
        <title>The Physcomitrella patens chromosome-scale assembly reveals moss genome structure and evolution.</title>
        <authorList>
            <person name="Lang D."/>
            <person name="Ullrich K.K."/>
            <person name="Murat F."/>
            <person name="Fuchs J."/>
            <person name="Jenkins J."/>
            <person name="Haas F.B."/>
            <person name="Piednoel M."/>
            <person name="Gundlach H."/>
            <person name="Van Bel M."/>
            <person name="Meyberg R."/>
            <person name="Vives C."/>
            <person name="Morata J."/>
            <person name="Symeonidi A."/>
            <person name="Hiss M."/>
            <person name="Muchero W."/>
            <person name="Kamisugi Y."/>
            <person name="Saleh O."/>
            <person name="Blanc G."/>
            <person name="Decker E.L."/>
            <person name="van Gessel N."/>
            <person name="Grimwood J."/>
            <person name="Hayes R.D."/>
            <person name="Graham S.W."/>
            <person name="Gunter L.E."/>
            <person name="McDaniel S.F."/>
            <person name="Hoernstein S.N.W."/>
            <person name="Larsson A."/>
            <person name="Li F.W."/>
            <person name="Perroud P.F."/>
            <person name="Phillips J."/>
            <person name="Ranjan P."/>
            <person name="Rokshar D.S."/>
            <person name="Rothfels C.J."/>
            <person name="Schneider L."/>
            <person name="Shu S."/>
            <person name="Stevenson D.W."/>
            <person name="Thummler F."/>
            <person name="Tillich M."/>
            <person name="Villarreal Aguilar J.C."/>
            <person name="Widiez T."/>
            <person name="Wong G.K."/>
            <person name="Wymore A."/>
            <person name="Zhang Y."/>
            <person name="Zimmer A.D."/>
            <person name="Quatrano R.S."/>
            <person name="Mayer K.F.X."/>
            <person name="Goodstein D."/>
            <person name="Casacuberta J.M."/>
            <person name="Vandepoele K."/>
            <person name="Reski R."/>
            <person name="Cuming A.C."/>
            <person name="Tuskan G.A."/>
            <person name="Maumus F."/>
            <person name="Salse J."/>
            <person name="Schmutz J."/>
            <person name="Rensing S.A."/>
        </authorList>
    </citation>
    <scope>NUCLEOTIDE SEQUENCE [LARGE SCALE GENOMIC DNA]</scope>
    <source>
        <strain evidence="3 4">cv. Gransden 2004</strain>
    </source>
</reference>
<evidence type="ECO:0000259" key="1">
    <source>
        <dbReference type="PROSITE" id="PS51186"/>
    </source>
</evidence>
<name>A0A2K1KV97_PHYPA</name>
<dbReference type="PaxDb" id="3218-PP1S204_26V6.1"/>
<dbReference type="PROSITE" id="PS51186">
    <property type="entry name" value="GNAT"/>
    <property type="match status" value="1"/>
</dbReference>
<dbReference type="KEGG" id="ppp:112280414"/>
<protein>
    <recommendedName>
        <fullName evidence="1">N-acetyltransferase domain-containing protein</fullName>
    </recommendedName>
</protein>
<dbReference type="PANTHER" id="PTHR42919:SF20">
    <property type="entry name" value="GCN5-RELATED N-ACETYLTRANSFERASE 10, CHLOROPLASTIC"/>
    <property type="match status" value="1"/>
</dbReference>
<dbReference type="GO" id="GO:0008080">
    <property type="term" value="F:N-acetyltransferase activity"/>
    <property type="evidence" value="ECO:0000318"/>
    <property type="project" value="GO_Central"/>
</dbReference>
<dbReference type="OrthoDB" id="1912023at2759"/>
<dbReference type="GO" id="GO:0031415">
    <property type="term" value="C:NatA complex"/>
    <property type="evidence" value="ECO:0000318"/>
    <property type="project" value="GO_Central"/>
</dbReference>
<dbReference type="InterPro" id="IPR016181">
    <property type="entry name" value="Acyl_CoA_acyltransferase"/>
</dbReference>
<evidence type="ECO:0000313" key="3">
    <source>
        <dbReference type="EnsemblPlants" id="Pp3c3_19510V3.1"/>
    </source>
</evidence>
<dbReference type="FunCoup" id="A0A2K1KV97">
    <property type="interactions" value="201"/>
</dbReference>
<proteinExistence type="predicted"/>
<dbReference type="EMBL" id="ABEU02000003">
    <property type="protein sequence ID" value="PNR57670.1"/>
    <property type="molecule type" value="Genomic_DNA"/>
</dbReference>
<dbReference type="CDD" id="cd04301">
    <property type="entry name" value="NAT_SF"/>
    <property type="match status" value="1"/>
</dbReference>
<dbReference type="Gramene" id="Pp3c3_19510V3.2">
    <property type="protein sequence ID" value="Pp3c3_19510V3.2"/>
    <property type="gene ID" value="Pp3c3_19510"/>
</dbReference>
<reference evidence="2 4" key="1">
    <citation type="journal article" date="2008" name="Science">
        <title>The Physcomitrella genome reveals evolutionary insights into the conquest of land by plants.</title>
        <authorList>
            <person name="Rensing S."/>
            <person name="Lang D."/>
            <person name="Zimmer A."/>
            <person name="Terry A."/>
            <person name="Salamov A."/>
            <person name="Shapiro H."/>
            <person name="Nishiyama T."/>
            <person name="Perroud P.-F."/>
            <person name="Lindquist E."/>
            <person name="Kamisugi Y."/>
            <person name="Tanahashi T."/>
            <person name="Sakakibara K."/>
            <person name="Fujita T."/>
            <person name="Oishi K."/>
            <person name="Shin-I T."/>
            <person name="Kuroki Y."/>
            <person name="Toyoda A."/>
            <person name="Suzuki Y."/>
            <person name="Hashimoto A."/>
            <person name="Yamaguchi K."/>
            <person name="Sugano A."/>
            <person name="Kohara Y."/>
            <person name="Fujiyama A."/>
            <person name="Anterola A."/>
            <person name="Aoki S."/>
            <person name="Ashton N."/>
            <person name="Barbazuk W.B."/>
            <person name="Barker E."/>
            <person name="Bennetzen J."/>
            <person name="Bezanilla M."/>
            <person name="Blankenship R."/>
            <person name="Cho S.H."/>
            <person name="Dutcher S."/>
            <person name="Estelle M."/>
            <person name="Fawcett J.A."/>
            <person name="Gundlach H."/>
            <person name="Hanada K."/>
            <person name="Heyl A."/>
            <person name="Hicks K.A."/>
            <person name="Hugh J."/>
            <person name="Lohr M."/>
            <person name="Mayer K."/>
            <person name="Melkozernov A."/>
            <person name="Murata T."/>
            <person name="Nelson D."/>
            <person name="Pils B."/>
            <person name="Prigge M."/>
            <person name="Reiss B."/>
            <person name="Renner T."/>
            <person name="Rombauts S."/>
            <person name="Rushton P."/>
            <person name="Sanderfoot A."/>
            <person name="Schween G."/>
            <person name="Shiu S.-H."/>
            <person name="Stueber K."/>
            <person name="Theodoulou F.L."/>
            <person name="Tu H."/>
            <person name="Van de Peer Y."/>
            <person name="Verrier P.J."/>
            <person name="Waters E."/>
            <person name="Wood A."/>
            <person name="Yang L."/>
            <person name="Cove D."/>
            <person name="Cuming A."/>
            <person name="Hasebe M."/>
            <person name="Lucas S."/>
            <person name="Mishler D.B."/>
            <person name="Reski R."/>
            <person name="Grigoriev I."/>
            <person name="Quatrano R.S."/>
            <person name="Boore J.L."/>
        </authorList>
    </citation>
    <scope>NUCLEOTIDE SEQUENCE [LARGE SCALE GENOMIC DNA]</scope>
    <source>
        <strain evidence="3 4">cv. Gransden 2004</strain>
    </source>
</reference>
<dbReference type="FunFam" id="3.40.630.30:FF:000446">
    <property type="entry name" value="Predicted protein"/>
    <property type="match status" value="1"/>
</dbReference>
<dbReference type="InterPro" id="IPR051556">
    <property type="entry name" value="N-term/lysine_N-AcTrnsfr"/>
</dbReference>
<evidence type="ECO:0000313" key="2">
    <source>
        <dbReference type="EMBL" id="PNR57670.1"/>
    </source>
</evidence>
<dbReference type="Gramene" id="Pp3c3_19510V3.1">
    <property type="protein sequence ID" value="Pp3c3_19510V3.1"/>
    <property type="gene ID" value="Pp3c3_19510"/>
</dbReference>
<dbReference type="EnsemblPlants" id="Pp3c3_19510V3.2">
    <property type="protein sequence ID" value="Pp3c3_19510V3.2"/>
    <property type="gene ID" value="Pp3c3_19510"/>
</dbReference>
<accession>A0A2K1KV97</accession>
<feature type="domain" description="N-acetyltransferase" evidence="1">
    <location>
        <begin position="175"/>
        <end position="332"/>
    </location>
</feature>
<keyword evidence="4" id="KW-1185">Reference proteome</keyword>
<dbReference type="RefSeq" id="XP_024371646.1">
    <property type="nucleotide sequence ID" value="XM_024515878.2"/>
</dbReference>
<evidence type="ECO:0000313" key="4">
    <source>
        <dbReference type="Proteomes" id="UP000006727"/>
    </source>
</evidence>
<dbReference type="Pfam" id="PF00583">
    <property type="entry name" value="Acetyltransf_1"/>
    <property type="match status" value="1"/>
</dbReference>
<reference evidence="3" key="3">
    <citation type="submission" date="2020-12" db="UniProtKB">
        <authorList>
            <consortium name="EnsemblPlants"/>
        </authorList>
    </citation>
    <scope>IDENTIFICATION</scope>
</reference>
<dbReference type="EnsemblPlants" id="Pp3c3_19510V3.1">
    <property type="protein sequence ID" value="Pp3c3_19510V3.1"/>
    <property type="gene ID" value="Pp3c3_19510"/>
</dbReference>
<dbReference type="GO" id="GO:0007064">
    <property type="term" value="P:mitotic sister chromatid cohesion"/>
    <property type="evidence" value="ECO:0000318"/>
    <property type="project" value="GO_Central"/>
</dbReference>
<dbReference type="InterPro" id="IPR000182">
    <property type="entry name" value="GNAT_dom"/>
</dbReference>
<dbReference type="STRING" id="3218.A0A2K1KV97"/>
<dbReference type="GeneID" id="112280414"/>
<gene>
    <name evidence="3" type="primary">LOC112280414</name>
    <name evidence="2" type="ORF">PHYPA_004664</name>
</gene>
<dbReference type="AlphaFoldDB" id="A0A2K1KV97"/>
<dbReference type="PANTHER" id="PTHR42919">
    <property type="entry name" value="N-ALPHA-ACETYLTRANSFERASE"/>
    <property type="match status" value="1"/>
</dbReference>
<organism evidence="2">
    <name type="scientific">Physcomitrium patens</name>
    <name type="common">Spreading-leaved earth moss</name>
    <name type="synonym">Physcomitrella patens</name>
    <dbReference type="NCBI Taxonomy" id="3218"/>
    <lineage>
        <taxon>Eukaryota</taxon>
        <taxon>Viridiplantae</taxon>
        <taxon>Streptophyta</taxon>
        <taxon>Embryophyta</taxon>
        <taxon>Bryophyta</taxon>
        <taxon>Bryophytina</taxon>
        <taxon>Bryopsida</taxon>
        <taxon>Funariidae</taxon>
        <taxon>Funariales</taxon>
        <taxon>Funariaceae</taxon>
        <taxon>Physcomitrium</taxon>
    </lineage>
</organism>
<dbReference type="Gene3D" id="3.40.630.30">
    <property type="match status" value="1"/>
</dbReference>
<sequence>MHAVALTSGIVGGASYCPGEINTTPCRIESKMLDVSFRVCAARRANNLGWKFGGEAKHVLMPHRISNSRLRRCDLYHKKDLSTRLERRICFSPRAQVPGDLSLISETVRDVLDVQEVSVLQTDFNETAEVEDGVVALGHGWKVREASKFDTEELRAVAHVQATSFHLQAAVFDELFFKLFKAEVLSALLYKARHSPPDRYACLLAEPATELGGGECGDTFFPIVVGAVNLAAAVDNEVLRHLHSATEYLYVSGMAVDINYRRRNVATMLLRACELLAMKWGFDYLVLHAYEDDMAARTLYSRGGYRVIALDPMWMSTWIGRKRRVLMAKRTSRTPNFDF</sequence>